<feature type="compositionally biased region" description="Low complexity" evidence="6">
    <location>
        <begin position="106"/>
        <end position="126"/>
    </location>
</feature>
<evidence type="ECO:0000256" key="4">
    <source>
        <dbReference type="ARBA" id="ARBA00023163"/>
    </source>
</evidence>
<feature type="region of interest" description="Disordered" evidence="6">
    <location>
        <begin position="346"/>
        <end position="380"/>
    </location>
</feature>
<dbReference type="FunFam" id="1.10.10.60:FF:000009">
    <property type="entry name" value="transcription factor MYB1R1"/>
    <property type="match status" value="1"/>
</dbReference>
<evidence type="ECO:0000313" key="9">
    <source>
        <dbReference type="EMBL" id="QDZ25058.1"/>
    </source>
</evidence>
<feature type="compositionally biased region" description="Low complexity" evidence="6">
    <location>
        <begin position="435"/>
        <end position="444"/>
    </location>
</feature>
<feature type="domain" description="Myb-like" evidence="7">
    <location>
        <begin position="126"/>
        <end position="178"/>
    </location>
</feature>
<dbReference type="InterPro" id="IPR009057">
    <property type="entry name" value="Homeodomain-like_sf"/>
</dbReference>
<dbReference type="SMART" id="SM00717">
    <property type="entry name" value="SANT"/>
    <property type="match status" value="1"/>
</dbReference>
<evidence type="ECO:0000256" key="6">
    <source>
        <dbReference type="SAM" id="MobiDB-lite"/>
    </source>
</evidence>
<feature type="compositionally biased region" description="Polar residues" evidence="6">
    <location>
        <begin position="422"/>
        <end position="434"/>
    </location>
</feature>
<feature type="compositionally biased region" description="Polar residues" evidence="6">
    <location>
        <begin position="38"/>
        <end position="61"/>
    </location>
</feature>
<dbReference type="Pfam" id="PF00249">
    <property type="entry name" value="Myb_DNA-binding"/>
    <property type="match status" value="1"/>
</dbReference>
<dbReference type="GO" id="GO:0005634">
    <property type="term" value="C:nucleus"/>
    <property type="evidence" value="ECO:0007669"/>
    <property type="project" value="UniProtKB-SubCell"/>
</dbReference>
<dbReference type="GO" id="GO:0006355">
    <property type="term" value="P:regulation of DNA-templated transcription"/>
    <property type="evidence" value="ECO:0007669"/>
    <property type="project" value="UniProtKB-ARBA"/>
</dbReference>
<name>A0A5B8MW66_9CHLO</name>
<dbReference type="EMBL" id="CP031048">
    <property type="protein sequence ID" value="QDZ25058.1"/>
    <property type="molecule type" value="Genomic_DNA"/>
</dbReference>
<dbReference type="STRING" id="1764295.A0A5B8MW66"/>
<dbReference type="AlphaFoldDB" id="A0A5B8MW66"/>
<dbReference type="Gene3D" id="1.10.10.60">
    <property type="entry name" value="Homeodomain-like"/>
    <property type="match status" value="1"/>
</dbReference>
<feature type="domain" description="HTH myb-type" evidence="8">
    <location>
        <begin position="126"/>
        <end position="182"/>
    </location>
</feature>
<keyword evidence="10" id="KW-1185">Reference proteome</keyword>
<proteinExistence type="predicted"/>
<dbReference type="PROSITE" id="PS51294">
    <property type="entry name" value="HTH_MYB"/>
    <property type="match status" value="1"/>
</dbReference>
<evidence type="ECO:0000256" key="2">
    <source>
        <dbReference type="ARBA" id="ARBA00023015"/>
    </source>
</evidence>
<feature type="compositionally biased region" description="Low complexity" evidence="6">
    <location>
        <begin position="10"/>
        <end position="28"/>
    </location>
</feature>
<dbReference type="PANTHER" id="PTHR44191">
    <property type="entry name" value="TRANSCRIPTION FACTOR KUA1"/>
    <property type="match status" value="1"/>
</dbReference>
<dbReference type="InterPro" id="IPR017930">
    <property type="entry name" value="Myb_dom"/>
</dbReference>
<sequence length="474" mass="49303">MTTTVVSMRATPTPTPTATQSQSQSSSQELHGGKAPGSSASTVSEQVKSQDNLMDNLLTSSPPAPPPAPPPPPAEEGPCSGEETSSPVRTPRDPGEGGQPASTSVAKGGSSTIAGAGGANNNSGKNQGRKGTPWTEAEHVAFLDGLKVLGKGNWRGISKKFVPTRTPTQVASHAQKHFLRVTGATKRKSRFTALEQAFNQSYSANIYNLDTHKRKSSFDEGGSASQEVKREGACLPESYPGTSVLGTSPPQGTFNPYLANPFMLMASQQQALYGASPASPLELQLMLQQAAASQQQMNLTQQAAMAQNPMAFMQAMALLSTMPQFSGGLGARSLSSNDLTSTLTKSASAPNLNQLGGGQSSTTNSNNLESGHVFKPVPSRPSATLGTAGFAPGILGSLNQVDGHHMMLAHQNQIIKPVGSLKNVNSTPSLPSMVQQGQQSAGFQASGGQGFQNPLQAPALNSIMEKPPSDQDNE</sequence>
<accession>A0A5B8MW66</accession>
<evidence type="ECO:0000256" key="1">
    <source>
        <dbReference type="ARBA" id="ARBA00004123"/>
    </source>
</evidence>
<gene>
    <name evidence="9" type="ORF">A3770_15p75760</name>
</gene>
<evidence type="ECO:0000259" key="7">
    <source>
        <dbReference type="PROSITE" id="PS50090"/>
    </source>
</evidence>
<evidence type="ECO:0000313" key="10">
    <source>
        <dbReference type="Proteomes" id="UP000316726"/>
    </source>
</evidence>
<organism evidence="9 10">
    <name type="scientific">Chloropicon primus</name>
    <dbReference type="NCBI Taxonomy" id="1764295"/>
    <lineage>
        <taxon>Eukaryota</taxon>
        <taxon>Viridiplantae</taxon>
        <taxon>Chlorophyta</taxon>
        <taxon>Chloropicophyceae</taxon>
        <taxon>Chloropicales</taxon>
        <taxon>Chloropicaceae</taxon>
        <taxon>Chloropicon</taxon>
    </lineage>
</organism>
<evidence type="ECO:0000256" key="5">
    <source>
        <dbReference type="ARBA" id="ARBA00023242"/>
    </source>
</evidence>
<reference evidence="9 10" key="1">
    <citation type="submission" date="2018-07" db="EMBL/GenBank/DDBJ databases">
        <title>The complete nuclear genome of the prasinophyte Chloropicon primus (CCMP1205).</title>
        <authorList>
            <person name="Pombert J.-F."/>
            <person name="Otis C."/>
            <person name="Turmel M."/>
            <person name="Lemieux C."/>
        </authorList>
    </citation>
    <scope>NUCLEOTIDE SEQUENCE [LARGE SCALE GENOMIC DNA]</scope>
    <source>
        <strain evidence="9 10">CCMP1205</strain>
    </source>
</reference>
<feature type="compositionally biased region" description="Pro residues" evidence="6">
    <location>
        <begin position="62"/>
        <end position="75"/>
    </location>
</feature>
<dbReference type="InterPro" id="IPR001005">
    <property type="entry name" value="SANT/Myb"/>
</dbReference>
<evidence type="ECO:0000256" key="3">
    <source>
        <dbReference type="ARBA" id="ARBA00023125"/>
    </source>
</evidence>
<dbReference type="InterPro" id="IPR006447">
    <property type="entry name" value="Myb_dom_plants"/>
</dbReference>
<dbReference type="SUPFAM" id="SSF46689">
    <property type="entry name" value="Homeodomain-like"/>
    <property type="match status" value="1"/>
</dbReference>
<feature type="compositionally biased region" description="Polar residues" evidence="6">
    <location>
        <begin position="347"/>
        <end position="369"/>
    </location>
</feature>
<keyword evidence="3" id="KW-0238">DNA-binding</keyword>
<dbReference type="PANTHER" id="PTHR44191:SF62">
    <property type="entry name" value="OS04G0341900 PROTEIN"/>
    <property type="match status" value="1"/>
</dbReference>
<keyword evidence="2" id="KW-0805">Transcription regulation</keyword>
<keyword evidence="5" id="KW-0539">Nucleus</keyword>
<dbReference type="OrthoDB" id="118550at2759"/>
<feature type="region of interest" description="Disordered" evidence="6">
    <location>
        <begin position="1"/>
        <end position="132"/>
    </location>
</feature>
<keyword evidence="4" id="KW-0804">Transcription</keyword>
<dbReference type="GO" id="GO:0003677">
    <property type="term" value="F:DNA binding"/>
    <property type="evidence" value="ECO:0007669"/>
    <property type="project" value="UniProtKB-KW"/>
</dbReference>
<dbReference type="NCBIfam" id="TIGR01557">
    <property type="entry name" value="myb_SHAQKYF"/>
    <property type="match status" value="1"/>
</dbReference>
<protein>
    <submittedName>
        <fullName evidence="9">Putative Myb-like transcription factor</fullName>
    </submittedName>
</protein>
<dbReference type="InterPro" id="IPR052245">
    <property type="entry name" value="Plant_Stress_Dev_TF"/>
</dbReference>
<dbReference type="PROSITE" id="PS50090">
    <property type="entry name" value="MYB_LIKE"/>
    <property type="match status" value="1"/>
</dbReference>
<evidence type="ECO:0000259" key="8">
    <source>
        <dbReference type="PROSITE" id="PS51294"/>
    </source>
</evidence>
<dbReference type="CDD" id="cd00167">
    <property type="entry name" value="SANT"/>
    <property type="match status" value="1"/>
</dbReference>
<comment type="subcellular location">
    <subcellularLocation>
        <location evidence="1">Nucleus</location>
    </subcellularLocation>
</comment>
<feature type="region of interest" description="Disordered" evidence="6">
    <location>
        <begin position="422"/>
        <end position="474"/>
    </location>
</feature>
<dbReference type="Proteomes" id="UP000316726">
    <property type="component" value="Chromosome 15"/>
</dbReference>